<dbReference type="GO" id="GO:0019825">
    <property type="term" value="F:oxygen binding"/>
    <property type="evidence" value="ECO:0007669"/>
    <property type="project" value="InterPro"/>
</dbReference>
<reference evidence="3 4" key="1">
    <citation type="submission" date="2019-02" db="EMBL/GenBank/DDBJ databases">
        <title>Deep-cultivation of Planctomycetes and their phenomic and genomic characterization uncovers novel biology.</title>
        <authorList>
            <person name="Wiegand S."/>
            <person name="Jogler M."/>
            <person name="Boedeker C."/>
            <person name="Pinto D."/>
            <person name="Vollmers J."/>
            <person name="Rivas-Marin E."/>
            <person name="Kohn T."/>
            <person name="Peeters S.H."/>
            <person name="Heuer A."/>
            <person name="Rast P."/>
            <person name="Oberbeckmann S."/>
            <person name="Bunk B."/>
            <person name="Jeske O."/>
            <person name="Meyerdierks A."/>
            <person name="Storesund J.E."/>
            <person name="Kallscheuer N."/>
            <person name="Luecker S."/>
            <person name="Lage O.M."/>
            <person name="Pohl T."/>
            <person name="Merkel B.J."/>
            <person name="Hornburger P."/>
            <person name="Mueller R.-W."/>
            <person name="Bruemmer F."/>
            <person name="Labrenz M."/>
            <person name="Spormann A.M."/>
            <person name="Op den Camp H."/>
            <person name="Overmann J."/>
            <person name="Amann R."/>
            <person name="Jetten M.S.M."/>
            <person name="Mascher T."/>
            <person name="Medema M.H."/>
            <person name="Devos D.P."/>
            <person name="Kaster A.-K."/>
            <person name="Ovreas L."/>
            <person name="Rohde M."/>
            <person name="Galperin M.Y."/>
            <person name="Jogler C."/>
        </authorList>
    </citation>
    <scope>NUCLEOTIDE SEQUENCE [LARGE SCALE GENOMIC DNA]</scope>
    <source>
        <strain evidence="3 4">Pan216</strain>
    </source>
</reference>
<dbReference type="OrthoDB" id="272491at2"/>
<sequence length="138" mass="16277">MANLHESLRNLLLRTDEELAQQFYKIVIAKHPDIGRFFEGVDMRYQAAILTIGLESVIQYFVSRVEFQKRYLIRMGHKHYKLGIPRELFPKFSAVLIEVVKDFHKDDWTAELEHQWNEALHLGIETMFLGYVDELPGN</sequence>
<dbReference type="CDD" id="cd01040">
    <property type="entry name" value="Mb-like"/>
    <property type="match status" value="1"/>
</dbReference>
<evidence type="ECO:0000256" key="1">
    <source>
        <dbReference type="RuleBase" id="RU000356"/>
    </source>
</evidence>
<dbReference type="PANTHER" id="PTHR43396:SF6">
    <property type="entry name" value="ABL201WP"/>
    <property type="match status" value="1"/>
</dbReference>
<dbReference type="RefSeq" id="WP_145254877.1">
    <property type="nucleotide sequence ID" value="NZ_CP036279.1"/>
</dbReference>
<evidence type="ECO:0000313" key="4">
    <source>
        <dbReference type="Proteomes" id="UP000317093"/>
    </source>
</evidence>
<dbReference type="InterPro" id="IPR044399">
    <property type="entry name" value="Mb-like_M"/>
</dbReference>
<keyword evidence="1" id="KW-0479">Metal-binding</keyword>
<keyword evidence="1" id="KW-0349">Heme</keyword>
<organism evidence="3 4">
    <name type="scientific">Kolteria novifilia</name>
    <dbReference type="NCBI Taxonomy" id="2527975"/>
    <lineage>
        <taxon>Bacteria</taxon>
        <taxon>Pseudomonadati</taxon>
        <taxon>Planctomycetota</taxon>
        <taxon>Planctomycetia</taxon>
        <taxon>Kolteriales</taxon>
        <taxon>Kolteriaceae</taxon>
        <taxon>Kolteria</taxon>
    </lineage>
</organism>
<comment type="similarity">
    <text evidence="1">Belongs to the globin family.</text>
</comment>
<evidence type="ECO:0000313" key="3">
    <source>
        <dbReference type="EMBL" id="QDU59887.1"/>
    </source>
</evidence>
<dbReference type="SUPFAM" id="SSF46458">
    <property type="entry name" value="Globin-like"/>
    <property type="match status" value="1"/>
</dbReference>
<gene>
    <name evidence="3" type="primary">hmp</name>
    <name evidence="3" type="ORF">Pan216_07200</name>
</gene>
<dbReference type="Pfam" id="PF00042">
    <property type="entry name" value="Globin"/>
    <property type="match status" value="1"/>
</dbReference>
<dbReference type="GO" id="GO:0020037">
    <property type="term" value="F:heme binding"/>
    <property type="evidence" value="ECO:0007669"/>
    <property type="project" value="InterPro"/>
</dbReference>
<keyword evidence="3" id="KW-0560">Oxidoreductase</keyword>
<protein>
    <submittedName>
        <fullName evidence="3">Flavohemoprotein</fullName>
        <ecNumber evidence="3">1.14.12.17</ecNumber>
    </submittedName>
</protein>
<evidence type="ECO:0000259" key="2">
    <source>
        <dbReference type="Pfam" id="PF00042"/>
    </source>
</evidence>
<proteinExistence type="inferred from homology"/>
<keyword evidence="4" id="KW-1185">Reference proteome</keyword>
<dbReference type="InterPro" id="IPR000971">
    <property type="entry name" value="Globin"/>
</dbReference>
<dbReference type="GO" id="GO:0046210">
    <property type="term" value="P:nitric oxide catabolic process"/>
    <property type="evidence" value="ECO:0007669"/>
    <property type="project" value="TreeGrafter"/>
</dbReference>
<name>A0A518AYT1_9BACT</name>
<dbReference type="GO" id="GO:0005344">
    <property type="term" value="F:oxygen carrier activity"/>
    <property type="evidence" value="ECO:0007669"/>
    <property type="project" value="UniProtKB-KW"/>
</dbReference>
<dbReference type="PANTHER" id="PTHR43396">
    <property type="entry name" value="FLAVOHEMOPROTEIN"/>
    <property type="match status" value="1"/>
</dbReference>
<dbReference type="GO" id="GO:0071949">
    <property type="term" value="F:FAD binding"/>
    <property type="evidence" value="ECO:0007669"/>
    <property type="project" value="TreeGrafter"/>
</dbReference>
<dbReference type="EC" id="1.14.12.17" evidence="3"/>
<dbReference type="GO" id="GO:0071500">
    <property type="term" value="P:cellular response to nitrosative stress"/>
    <property type="evidence" value="ECO:0007669"/>
    <property type="project" value="TreeGrafter"/>
</dbReference>
<dbReference type="AlphaFoldDB" id="A0A518AYT1"/>
<keyword evidence="1" id="KW-0813">Transport</keyword>
<dbReference type="Gene3D" id="1.10.490.10">
    <property type="entry name" value="Globins"/>
    <property type="match status" value="1"/>
</dbReference>
<dbReference type="KEGG" id="knv:Pan216_07200"/>
<dbReference type="GO" id="GO:0008941">
    <property type="term" value="F:nitric oxide dioxygenase NAD(P)H activity"/>
    <property type="evidence" value="ECO:0007669"/>
    <property type="project" value="UniProtKB-EC"/>
</dbReference>
<dbReference type="EMBL" id="CP036279">
    <property type="protein sequence ID" value="QDU59887.1"/>
    <property type="molecule type" value="Genomic_DNA"/>
</dbReference>
<feature type="domain" description="Globin" evidence="2">
    <location>
        <begin position="22"/>
        <end position="121"/>
    </location>
</feature>
<accession>A0A518AYT1</accession>
<keyword evidence="1" id="KW-0561">Oxygen transport</keyword>
<dbReference type="Proteomes" id="UP000317093">
    <property type="component" value="Chromosome"/>
</dbReference>
<dbReference type="InterPro" id="IPR012292">
    <property type="entry name" value="Globin/Proto"/>
</dbReference>
<keyword evidence="1" id="KW-0408">Iron</keyword>
<dbReference type="InterPro" id="IPR009050">
    <property type="entry name" value="Globin-like_sf"/>
</dbReference>